<feature type="region of interest" description="Disordered" evidence="1">
    <location>
        <begin position="1"/>
        <end position="20"/>
    </location>
</feature>
<dbReference type="RefSeq" id="WP_161049710.1">
    <property type="nucleotide sequence ID" value="NZ_WWCR01000006.1"/>
</dbReference>
<evidence type="ECO:0000313" key="2">
    <source>
        <dbReference type="EMBL" id="MYM72133.1"/>
    </source>
</evidence>
<evidence type="ECO:0000313" key="3">
    <source>
        <dbReference type="Proteomes" id="UP000469734"/>
    </source>
</evidence>
<name>A0A7X4GYQ2_9BURK</name>
<evidence type="ECO:0000256" key="1">
    <source>
        <dbReference type="SAM" id="MobiDB-lite"/>
    </source>
</evidence>
<gene>
    <name evidence="2" type="ORF">GTP56_07975</name>
</gene>
<proteinExistence type="predicted"/>
<accession>A0A7X4GYQ2</accession>
<dbReference type="EMBL" id="WWCR01000006">
    <property type="protein sequence ID" value="MYM72133.1"/>
    <property type="molecule type" value="Genomic_DNA"/>
</dbReference>
<dbReference type="Proteomes" id="UP000469734">
    <property type="component" value="Unassembled WGS sequence"/>
</dbReference>
<comment type="caution">
    <text evidence="2">The sequence shown here is derived from an EMBL/GenBank/DDBJ whole genome shotgun (WGS) entry which is preliminary data.</text>
</comment>
<protein>
    <submittedName>
        <fullName evidence="2">Uncharacterized protein</fullName>
    </submittedName>
</protein>
<organism evidence="2 3">
    <name type="scientific">Duganella margarita</name>
    <dbReference type="NCBI Taxonomy" id="2692170"/>
    <lineage>
        <taxon>Bacteria</taxon>
        <taxon>Pseudomonadati</taxon>
        <taxon>Pseudomonadota</taxon>
        <taxon>Betaproteobacteria</taxon>
        <taxon>Burkholderiales</taxon>
        <taxon>Oxalobacteraceae</taxon>
        <taxon>Telluria group</taxon>
        <taxon>Duganella</taxon>
    </lineage>
</organism>
<dbReference type="AlphaFoldDB" id="A0A7X4GYQ2"/>
<reference evidence="2 3" key="1">
    <citation type="submission" date="2019-12" db="EMBL/GenBank/DDBJ databases">
        <title>Novel species isolated from a subtropical stream in China.</title>
        <authorList>
            <person name="Lu H."/>
        </authorList>
    </citation>
    <scope>NUCLEOTIDE SEQUENCE [LARGE SCALE GENOMIC DNA]</scope>
    <source>
        <strain evidence="2 3">FT134W</strain>
    </source>
</reference>
<sequence length="87" mass="9302">MNTKPLFPGEAHNLPPTDDKISSLTDAQIRTLAAVKELGGWNTSRGICAAGGANACLSALVRKGLLVDRVFGEHQHSGFGTRMWRLA</sequence>